<dbReference type="InterPro" id="IPR036568">
    <property type="entry name" value="GGCT-like_sf"/>
</dbReference>
<proteinExistence type="inferred from homology"/>
<dbReference type="PANTHER" id="PTHR31544">
    <property type="entry name" value="AIG2-LIKE PROTEIN D"/>
    <property type="match status" value="1"/>
</dbReference>
<sequence>MTEHSAFFYGTLMSPEVLNRVIYNMPHVSKHHIDNIKSYPAILHNHRRHRVRGADYPAVIPISATDGFSGSGSNSSSVRGTYVTGLTSANIYKLDLFEGEDYERRHVRIGLLEPASASSTTTTTTPNDNESLTGGKGDEKQQQVKLVETKQVDAQTYIWIAGPDELEDQEWDFARFRREKLRVWVSGDVYGEFAELDRAYQEKQRDGAASNGV</sequence>
<evidence type="ECO:0000259" key="5">
    <source>
        <dbReference type="Pfam" id="PF06094"/>
    </source>
</evidence>
<evidence type="ECO:0000256" key="2">
    <source>
        <dbReference type="ARBA" id="ARBA00022679"/>
    </source>
</evidence>
<evidence type="ECO:0000256" key="3">
    <source>
        <dbReference type="ARBA" id="ARBA00030602"/>
    </source>
</evidence>
<protein>
    <recommendedName>
        <fullName evidence="3">Putative gamma-glutamylcyclotransferase</fullName>
    </recommendedName>
</protein>
<comment type="similarity">
    <text evidence="1">Belongs to the gamma-glutamylcyclotransferase family.</text>
</comment>
<accession>A0ABR3PDC5</accession>
<keyword evidence="7" id="KW-1185">Reference proteome</keyword>
<dbReference type="RefSeq" id="XP_069200432.1">
    <property type="nucleotide sequence ID" value="XM_069345777.1"/>
</dbReference>
<dbReference type="InterPro" id="IPR013024">
    <property type="entry name" value="GGCT-like"/>
</dbReference>
<dbReference type="SUPFAM" id="SSF110857">
    <property type="entry name" value="Gamma-glutamyl cyclotransferase-like"/>
    <property type="match status" value="1"/>
</dbReference>
<dbReference type="Gene3D" id="3.10.490.10">
    <property type="entry name" value="Gamma-glutamyl cyclotransferase-like"/>
    <property type="match status" value="1"/>
</dbReference>
<dbReference type="CDD" id="cd06661">
    <property type="entry name" value="GGCT_like"/>
    <property type="match status" value="1"/>
</dbReference>
<evidence type="ECO:0000256" key="4">
    <source>
        <dbReference type="SAM" id="MobiDB-lite"/>
    </source>
</evidence>
<feature type="compositionally biased region" description="Low complexity" evidence="4">
    <location>
        <begin position="115"/>
        <end position="125"/>
    </location>
</feature>
<evidence type="ECO:0000313" key="7">
    <source>
        <dbReference type="Proteomes" id="UP001562354"/>
    </source>
</evidence>
<dbReference type="InterPro" id="IPR045038">
    <property type="entry name" value="AIG2-like"/>
</dbReference>
<dbReference type="InterPro" id="IPR009288">
    <property type="entry name" value="AIG2-like_dom"/>
</dbReference>
<dbReference type="Pfam" id="PF06094">
    <property type="entry name" value="GGACT"/>
    <property type="match status" value="1"/>
</dbReference>
<evidence type="ECO:0000256" key="1">
    <source>
        <dbReference type="ARBA" id="ARBA00008861"/>
    </source>
</evidence>
<dbReference type="GeneID" id="95974287"/>
<comment type="caution">
    <text evidence="6">The sequence shown here is derived from an EMBL/GenBank/DDBJ whole genome shotgun (WGS) entry which is preliminary data.</text>
</comment>
<organism evidence="6 7">
    <name type="scientific">Neodothiora populina</name>
    <dbReference type="NCBI Taxonomy" id="2781224"/>
    <lineage>
        <taxon>Eukaryota</taxon>
        <taxon>Fungi</taxon>
        <taxon>Dikarya</taxon>
        <taxon>Ascomycota</taxon>
        <taxon>Pezizomycotina</taxon>
        <taxon>Dothideomycetes</taxon>
        <taxon>Dothideomycetidae</taxon>
        <taxon>Dothideales</taxon>
        <taxon>Dothioraceae</taxon>
        <taxon>Neodothiora</taxon>
    </lineage>
</organism>
<dbReference type="EMBL" id="JBFMKM010000009">
    <property type="protein sequence ID" value="KAL1304157.1"/>
    <property type="molecule type" value="Genomic_DNA"/>
</dbReference>
<dbReference type="Proteomes" id="UP001562354">
    <property type="component" value="Unassembled WGS sequence"/>
</dbReference>
<name>A0ABR3PDC5_9PEZI</name>
<feature type="region of interest" description="Disordered" evidence="4">
    <location>
        <begin position="113"/>
        <end position="142"/>
    </location>
</feature>
<feature type="domain" description="Gamma-glutamylcyclotransferase AIG2-like" evidence="5">
    <location>
        <begin position="7"/>
        <end position="114"/>
    </location>
</feature>
<reference evidence="6 7" key="1">
    <citation type="submission" date="2024-07" db="EMBL/GenBank/DDBJ databases">
        <title>Draft sequence of the Neodothiora populina.</title>
        <authorList>
            <person name="Drown D.D."/>
            <person name="Schuette U.S."/>
            <person name="Buechlein A.B."/>
            <person name="Rusch D.R."/>
            <person name="Winton L.W."/>
            <person name="Adams G.A."/>
        </authorList>
    </citation>
    <scope>NUCLEOTIDE SEQUENCE [LARGE SCALE GENOMIC DNA]</scope>
    <source>
        <strain evidence="6 7">CPC 39397</strain>
    </source>
</reference>
<dbReference type="PANTHER" id="PTHR31544:SF2">
    <property type="entry name" value="AIG2-LIKE PROTEIN D"/>
    <property type="match status" value="1"/>
</dbReference>
<evidence type="ECO:0000313" key="6">
    <source>
        <dbReference type="EMBL" id="KAL1304157.1"/>
    </source>
</evidence>
<keyword evidence="2" id="KW-0808">Transferase</keyword>
<gene>
    <name evidence="6" type="ORF">AAFC00_000584</name>
</gene>